<accession>A0AAW2MLF5</accession>
<dbReference type="EMBL" id="JACGWK010000010">
    <property type="protein sequence ID" value="KAL0331614.1"/>
    <property type="molecule type" value="Genomic_DNA"/>
</dbReference>
<proteinExistence type="predicted"/>
<dbReference type="PANTHER" id="PTHR48475:SF2">
    <property type="entry name" value="RIBONUCLEASE H"/>
    <property type="match status" value="1"/>
</dbReference>
<dbReference type="PANTHER" id="PTHR48475">
    <property type="entry name" value="RIBONUCLEASE H"/>
    <property type="match status" value="1"/>
</dbReference>
<protein>
    <recommendedName>
        <fullName evidence="2">Reverse transcriptase domain-containing protein</fullName>
    </recommendedName>
</protein>
<dbReference type="AlphaFoldDB" id="A0AAW2MLF5"/>
<name>A0AAW2MLF5_9LAMI</name>
<evidence type="ECO:0000313" key="1">
    <source>
        <dbReference type="EMBL" id="KAL0331614.1"/>
    </source>
</evidence>
<reference evidence="1" key="2">
    <citation type="journal article" date="2024" name="Plant">
        <title>Genomic evolution and insights into agronomic trait innovations of Sesamum species.</title>
        <authorList>
            <person name="Miao H."/>
            <person name="Wang L."/>
            <person name="Qu L."/>
            <person name="Liu H."/>
            <person name="Sun Y."/>
            <person name="Le M."/>
            <person name="Wang Q."/>
            <person name="Wei S."/>
            <person name="Zheng Y."/>
            <person name="Lin W."/>
            <person name="Duan Y."/>
            <person name="Cao H."/>
            <person name="Xiong S."/>
            <person name="Wang X."/>
            <person name="Wei L."/>
            <person name="Li C."/>
            <person name="Ma Q."/>
            <person name="Ju M."/>
            <person name="Zhao R."/>
            <person name="Li G."/>
            <person name="Mu C."/>
            <person name="Tian Q."/>
            <person name="Mei H."/>
            <person name="Zhang T."/>
            <person name="Gao T."/>
            <person name="Zhang H."/>
        </authorList>
    </citation>
    <scope>NUCLEOTIDE SEQUENCE</scope>
    <source>
        <strain evidence="1">G01</strain>
    </source>
</reference>
<gene>
    <name evidence="1" type="ORF">Sangu_1706900</name>
</gene>
<reference evidence="1" key="1">
    <citation type="submission" date="2020-06" db="EMBL/GenBank/DDBJ databases">
        <authorList>
            <person name="Li T."/>
            <person name="Hu X."/>
            <person name="Zhang T."/>
            <person name="Song X."/>
            <person name="Zhang H."/>
            <person name="Dai N."/>
            <person name="Sheng W."/>
            <person name="Hou X."/>
            <person name="Wei L."/>
        </authorList>
    </citation>
    <scope>NUCLEOTIDE SEQUENCE</scope>
    <source>
        <strain evidence="1">G01</strain>
        <tissue evidence="1">Leaf</tissue>
    </source>
</reference>
<sequence>MIHYLQQIVELNIGFESFKLIQIPREENIKADYLPKLASVLEDCKTRHITIQHPPKPKAPLSIQAISSIEDWRTPVIRCLEEEHLPNNMRDAARPKIRATRFLLQGGILYKKSFTHPLLRCLSQPEGKYIIKEIHSGCFGAHAGT</sequence>
<organism evidence="1">
    <name type="scientific">Sesamum angustifolium</name>
    <dbReference type="NCBI Taxonomy" id="2727405"/>
    <lineage>
        <taxon>Eukaryota</taxon>
        <taxon>Viridiplantae</taxon>
        <taxon>Streptophyta</taxon>
        <taxon>Embryophyta</taxon>
        <taxon>Tracheophyta</taxon>
        <taxon>Spermatophyta</taxon>
        <taxon>Magnoliopsida</taxon>
        <taxon>eudicotyledons</taxon>
        <taxon>Gunneridae</taxon>
        <taxon>Pentapetalae</taxon>
        <taxon>asterids</taxon>
        <taxon>lamiids</taxon>
        <taxon>Lamiales</taxon>
        <taxon>Pedaliaceae</taxon>
        <taxon>Sesamum</taxon>
    </lineage>
</organism>
<comment type="caution">
    <text evidence="1">The sequence shown here is derived from an EMBL/GenBank/DDBJ whole genome shotgun (WGS) entry which is preliminary data.</text>
</comment>
<evidence type="ECO:0008006" key="2">
    <source>
        <dbReference type="Google" id="ProtNLM"/>
    </source>
</evidence>